<evidence type="ECO:0000259" key="2">
    <source>
        <dbReference type="PROSITE" id="PS50041"/>
    </source>
</evidence>
<dbReference type="AlphaFoldDB" id="A0AAV2R4Q9"/>
<dbReference type="Proteomes" id="UP001497623">
    <property type="component" value="Unassembled WGS sequence"/>
</dbReference>
<proteinExistence type="predicted"/>
<reference evidence="3 4" key="1">
    <citation type="submission" date="2024-05" db="EMBL/GenBank/DDBJ databases">
        <authorList>
            <person name="Wallberg A."/>
        </authorList>
    </citation>
    <scope>NUCLEOTIDE SEQUENCE [LARGE SCALE GENOMIC DNA]</scope>
</reference>
<dbReference type="Pfam" id="PF00059">
    <property type="entry name" value="Lectin_C"/>
    <property type="match status" value="1"/>
</dbReference>
<dbReference type="SMART" id="SM00034">
    <property type="entry name" value="CLECT"/>
    <property type="match status" value="1"/>
</dbReference>
<dbReference type="Gene3D" id="3.10.100.10">
    <property type="entry name" value="Mannose-Binding Protein A, subunit A"/>
    <property type="match status" value="1"/>
</dbReference>
<gene>
    <name evidence="3" type="ORF">MNOR_LOCUS18994</name>
</gene>
<dbReference type="SUPFAM" id="SSF56436">
    <property type="entry name" value="C-type lectin-like"/>
    <property type="match status" value="1"/>
</dbReference>
<name>A0AAV2R4Q9_MEGNR</name>
<evidence type="ECO:0000313" key="4">
    <source>
        <dbReference type="Proteomes" id="UP001497623"/>
    </source>
</evidence>
<sequence>MWVLLLMALVSMASSDVSSKTNEECQLPYVMIGNDCLYFSATGTDDGQLMTWLQAREACKLLGSDLADDFNMERLMQDHYYTYEHLLGRSRKHWVGASDQTIPGLHSWLDSNRIVDGPWWYDEPWFEPHTPEDTAQCVWLRKENPDRYNIDEHIPRGFGDDDCETENYFICQKKMY</sequence>
<keyword evidence="4" id="KW-1185">Reference proteome</keyword>
<organism evidence="3 4">
    <name type="scientific">Meganyctiphanes norvegica</name>
    <name type="common">Northern krill</name>
    <name type="synonym">Thysanopoda norvegica</name>
    <dbReference type="NCBI Taxonomy" id="48144"/>
    <lineage>
        <taxon>Eukaryota</taxon>
        <taxon>Metazoa</taxon>
        <taxon>Ecdysozoa</taxon>
        <taxon>Arthropoda</taxon>
        <taxon>Crustacea</taxon>
        <taxon>Multicrustacea</taxon>
        <taxon>Malacostraca</taxon>
        <taxon>Eumalacostraca</taxon>
        <taxon>Eucarida</taxon>
        <taxon>Euphausiacea</taxon>
        <taxon>Euphausiidae</taxon>
        <taxon>Meganyctiphanes</taxon>
    </lineage>
</organism>
<feature type="chain" id="PRO_5043943213" description="C-type lectin domain-containing protein" evidence="1">
    <location>
        <begin position="16"/>
        <end position="176"/>
    </location>
</feature>
<evidence type="ECO:0000313" key="3">
    <source>
        <dbReference type="EMBL" id="CAL4108875.1"/>
    </source>
</evidence>
<feature type="domain" description="C-type lectin" evidence="2">
    <location>
        <begin position="32"/>
        <end position="172"/>
    </location>
</feature>
<protein>
    <recommendedName>
        <fullName evidence="2">C-type lectin domain-containing protein</fullName>
    </recommendedName>
</protein>
<dbReference type="InterPro" id="IPR016186">
    <property type="entry name" value="C-type_lectin-like/link_sf"/>
</dbReference>
<dbReference type="CDD" id="cd00037">
    <property type="entry name" value="CLECT"/>
    <property type="match status" value="1"/>
</dbReference>
<comment type="caution">
    <text evidence="3">The sequence shown here is derived from an EMBL/GenBank/DDBJ whole genome shotgun (WGS) entry which is preliminary data.</text>
</comment>
<keyword evidence="1" id="KW-0732">Signal</keyword>
<dbReference type="InterPro" id="IPR016187">
    <property type="entry name" value="CTDL_fold"/>
</dbReference>
<accession>A0AAV2R4Q9</accession>
<evidence type="ECO:0000256" key="1">
    <source>
        <dbReference type="SAM" id="SignalP"/>
    </source>
</evidence>
<feature type="signal peptide" evidence="1">
    <location>
        <begin position="1"/>
        <end position="15"/>
    </location>
</feature>
<dbReference type="PROSITE" id="PS50041">
    <property type="entry name" value="C_TYPE_LECTIN_2"/>
    <property type="match status" value="1"/>
</dbReference>
<dbReference type="EMBL" id="CAXKWB010013871">
    <property type="protein sequence ID" value="CAL4108875.1"/>
    <property type="molecule type" value="Genomic_DNA"/>
</dbReference>
<dbReference type="InterPro" id="IPR001304">
    <property type="entry name" value="C-type_lectin-like"/>
</dbReference>